<evidence type="ECO:0000313" key="5">
    <source>
        <dbReference type="Proteomes" id="UP000324800"/>
    </source>
</evidence>
<dbReference type="InterPro" id="IPR016161">
    <property type="entry name" value="Ald_DH/histidinol_DH"/>
</dbReference>
<comment type="caution">
    <text evidence="4">The sequence shown here is derived from an EMBL/GenBank/DDBJ whole genome shotgun (WGS) entry which is preliminary data.</text>
</comment>
<protein>
    <submittedName>
        <fullName evidence="4">Aldehyde dehydrogenase</fullName>
    </submittedName>
</protein>
<dbReference type="Proteomes" id="UP000324800">
    <property type="component" value="Unassembled WGS sequence"/>
</dbReference>
<keyword evidence="2" id="KW-0560">Oxidoreductase</keyword>
<dbReference type="EMBL" id="SNRW01016120">
    <property type="protein sequence ID" value="KAA6369694.1"/>
    <property type="molecule type" value="Genomic_DNA"/>
</dbReference>
<reference evidence="4 5" key="1">
    <citation type="submission" date="2019-03" db="EMBL/GenBank/DDBJ databases">
        <title>Single cell metagenomics reveals metabolic interactions within the superorganism composed of flagellate Streblomastix strix and complex community of Bacteroidetes bacteria on its surface.</title>
        <authorList>
            <person name="Treitli S.C."/>
            <person name="Kolisko M."/>
            <person name="Husnik F."/>
            <person name="Keeling P."/>
            <person name="Hampl V."/>
        </authorList>
    </citation>
    <scope>NUCLEOTIDE SEQUENCE [LARGE SCALE GENOMIC DNA]</scope>
    <source>
        <strain evidence="4">ST1C</strain>
    </source>
</reference>
<feature type="domain" description="Aldehyde dehydrogenase" evidence="3">
    <location>
        <begin position="29"/>
        <end position="224"/>
    </location>
</feature>
<dbReference type="InterPro" id="IPR015590">
    <property type="entry name" value="Aldehyde_DH_dom"/>
</dbReference>
<dbReference type="OrthoDB" id="440325at2759"/>
<evidence type="ECO:0000313" key="4">
    <source>
        <dbReference type="EMBL" id="KAA6369694.1"/>
    </source>
</evidence>
<evidence type="ECO:0000259" key="3">
    <source>
        <dbReference type="Pfam" id="PF00171"/>
    </source>
</evidence>
<dbReference type="GO" id="GO:0006081">
    <property type="term" value="P:aldehyde metabolic process"/>
    <property type="evidence" value="ECO:0007669"/>
    <property type="project" value="InterPro"/>
</dbReference>
<feature type="non-terminal residue" evidence="4">
    <location>
        <position position="225"/>
    </location>
</feature>
<dbReference type="Pfam" id="PF00171">
    <property type="entry name" value="Aldedh"/>
    <property type="match status" value="1"/>
</dbReference>
<dbReference type="Gene3D" id="3.40.605.10">
    <property type="entry name" value="Aldehyde Dehydrogenase, Chain A, domain 1"/>
    <property type="match status" value="1"/>
</dbReference>
<proteinExistence type="inferred from homology"/>
<dbReference type="InterPro" id="IPR012394">
    <property type="entry name" value="Aldehyde_DH_NAD(P)"/>
</dbReference>
<name>A0A5J4UHR9_9EUKA</name>
<dbReference type="SUPFAM" id="SSF53720">
    <property type="entry name" value="ALDH-like"/>
    <property type="match status" value="1"/>
</dbReference>
<dbReference type="AlphaFoldDB" id="A0A5J4UHR9"/>
<dbReference type="GO" id="GO:0005737">
    <property type="term" value="C:cytoplasm"/>
    <property type="evidence" value="ECO:0007669"/>
    <property type="project" value="TreeGrafter"/>
</dbReference>
<evidence type="ECO:0000256" key="2">
    <source>
        <dbReference type="ARBA" id="ARBA00023002"/>
    </source>
</evidence>
<organism evidence="4 5">
    <name type="scientific">Streblomastix strix</name>
    <dbReference type="NCBI Taxonomy" id="222440"/>
    <lineage>
        <taxon>Eukaryota</taxon>
        <taxon>Metamonada</taxon>
        <taxon>Preaxostyla</taxon>
        <taxon>Oxymonadida</taxon>
        <taxon>Streblomastigidae</taxon>
        <taxon>Streblomastix</taxon>
    </lineage>
</organism>
<gene>
    <name evidence="4" type="ORF">EZS28_034778</name>
</gene>
<dbReference type="PANTHER" id="PTHR43570">
    <property type="entry name" value="ALDEHYDE DEHYDROGENASE"/>
    <property type="match status" value="1"/>
</dbReference>
<dbReference type="GO" id="GO:0004029">
    <property type="term" value="F:aldehyde dehydrogenase (NAD+) activity"/>
    <property type="evidence" value="ECO:0007669"/>
    <property type="project" value="TreeGrafter"/>
</dbReference>
<sequence>MSEVPQPSKTRLQERQEAIEASRAFYTPAAEIQGIVNEMRVNFQTHVTKEYGFRQAQLHGLKQLITERQSEIYDALYKDIHKNETGAYITEIGLVLSEINYAIKNLSSWMVPRKVSNSWVNIPVLTSTKLFPEPLGVTLIISPWNYPILLTLNPLIGAIAAGCSAVIKPSSVTCNVTHLLAQLFPNYLDPKFYRVIEGSHDVSDALLAQKWDKIFFTGSGSIGKE</sequence>
<accession>A0A5J4UHR9</accession>
<dbReference type="InterPro" id="IPR016162">
    <property type="entry name" value="Ald_DH_N"/>
</dbReference>
<evidence type="ECO:0000256" key="1">
    <source>
        <dbReference type="ARBA" id="ARBA00009986"/>
    </source>
</evidence>
<comment type="similarity">
    <text evidence="1">Belongs to the aldehyde dehydrogenase family.</text>
</comment>
<dbReference type="PANTHER" id="PTHR43570:SF16">
    <property type="entry name" value="ALDEHYDE DEHYDROGENASE TYPE III, ISOFORM Q"/>
    <property type="match status" value="1"/>
</dbReference>